<dbReference type="InterPro" id="IPR011146">
    <property type="entry name" value="HIT-like"/>
</dbReference>
<evidence type="ECO:0000256" key="1">
    <source>
        <dbReference type="PROSITE-ProRule" id="PRU00464"/>
    </source>
</evidence>
<feature type="domain" description="HIT" evidence="2">
    <location>
        <begin position="36"/>
        <end position="110"/>
    </location>
</feature>
<reference evidence="3 4" key="1">
    <citation type="submission" date="2023-01" db="EMBL/GenBank/DDBJ databases">
        <title>Novel species of the genus Asticcacaulis isolated from rivers.</title>
        <authorList>
            <person name="Lu H."/>
        </authorList>
    </citation>
    <scope>NUCLEOTIDE SEQUENCE [LARGE SCALE GENOMIC DNA]</scope>
    <source>
        <strain evidence="3 4">DXS10W</strain>
    </source>
</reference>
<dbReference type="EMBL" id="JAQQKW010000001">
    <property type="protein sequence ID" value="MDC7693102.1"/>
    <property type="molecule type" value="Genomic_DNA"/>
</dbReference>
<name>A0ABT5IAP8_9CAUL</name>
<comment type="caution">
    <text evidence="3">The sequence shown here is derived from an EMBL/GenBank/DDBJ whole genome shotgun (WGS) entry which is preliminary data.</text>
</comment>
<dbReference type="RefSeq" id="WP_272739865.1">
    <property type="nucleotide sequence ID" value="NZ_JAQQKW010000001.1"/>
</dbReference>
<organism evidence="3 4">
    <name type="scientific">Asticcacaulis currens</name>
    <dbReference type="NCBI Taxonomy" id="2984210"/>
    <lineage>
        <taxon>Bacteria</taxon>
        <taxon>Pseudomonadati</taxon>
        <taxon>Pseudomonadota</taxon>
        <taxon>Alphaproteobacteria</taxon>
        <taxon>Caulobacterales</taxon>
        <taxon>Caulobacteraceae</taxon>
        <taxon>Asticcacaulis</taxon>
    </lineage>
</organism>
<evidence type="ECO:0000259" key="2">
    <source>
        <dbReference type="PROSITE" id="PS51084"/>
    </source>
</evidence>
<evidence type="ECO:0000313" key="3">
    <source>
        <dbReference type="EMBL" id="MDC7693102.1"/>
    </source>
</evidence>
<dbReference type="PROSITE" id="PS51084">
    <property type="entry name" value="HIT_2"/>
    <property type="match status" value="1"/>
</dbReference>
<dbReference type="InterPro" id="IPR026026">
    <property type="entry name" value="HIT_Hint"/>
</dbReference>
<dbReference type="SUPFAM" id="SSF54197">
    <property type="entry name" value="HIT-like"/>
    <property type="match status" value="1"/>
</dbReference>
<keyword evidence="4" id="KW-1185">Reference proteome</keyword>
<gene>
    <name evidence="3" type="ORF">PQU94_02275</name>
</gene>
<dbReference type="Proteomes" id="UP001216595">
    <property type="component" value="Unassembled WGS sequence"/>
</dbReference>
<dbReference type="PIRSF" id="PIRSF000714">
    <property type="entry name" value="HIT"/>
    <property type="match status" value="1"/>
</dbReference>
<sequence length="142" mass="15720">MAEFTVDPRIEAASVWIGELSLCQVRLQKDARFAWLVLLPRRAGLTELTELSEAEHAELRRDLHMAEQMVRRAADVMGQPVTKLNIANLGNIVSQLHIHVIARHPQDVAWPGPVWGHGTPEAFAPARKAEVVEALKSLIAPA</sequence>
<accession>A0ABT5IAP8</accession>
<comment type="caution">
    <text evidence="1">Lacks conserved residue(s) required for the propagation of feature annotation.</text>
</comment>
<dbReference type="Pfam" id="PF01230">
    <property type="entry name" value="HIT"/>
    <property type="match status" value="1"/>
</dbReference>
<dbReference type="InterPro" id="IPR036265">
    <property type="entry name" value="HIT-like_sf"/>
</dbReference>
<evidence type="ECO:0000313" key="4">
    <source>
        <dbReference type="Proteomes" id="UP001216595"/>
    </source>
</evidence>
<dbReference type="Gene3D" id="3.30.428.10">
    <property type="entry name" value="HIT-like"/>
    <property type="match status" value="1"/>
</dbReference>
<protein>
    <submittedName>
        <fullName evidence="3">HIT domain-containing protein</fullName>
    </submittedName>
</protein>
<proteinExistence type="predicted"/>